<evidence type="ECO:0000313" key="13">
    <source>
        <dbReference type="RefSeq" id="XP_031761970.1"/>
    </source>
</evidence>
<dbReference type="Gene3D" id="1.20.1070.10">
    <property type="entry name" value="Rhodopsin 7-helix transmembrane proteins"/>
    <property type="match status" value="1"/>
</dbReference>
<dbReference type="InterPro" id="IPR000725">
    <property type="entry name" value="Olfact_rcpt"/>
</dbReference>
<evidence type="ECO:0000256" key="10">
    <source>
        <dbReference type="SAM" id="Phobius"/>
    </source>
</evidence>
<gene>
    <name evidence="14" type="primary">or5ar53</name>
    <name evidence="13" type="synonym">LOC116412263</name>
</gene>
<dbReference type="FunFam" id="1.20.1070.10:FF:000015">
    <property type="entry name" value="Olfactory receptor"/>
    <property type="match status" value="1"/>
</dbReference>
<evidence type="ECO:0000259" key="11">
    <source>
        <dbReference type="PROSITE" id="PS50262"/>
    </source>
</evidence>
<evidence type="ECO:0000256" key="4">
    <source>
        <dbReference type="ARBA" id="ARBA00022725"/>
    </source>
</evidence>
<evidence type="ECO:0000256" key="8">
    <source>
        <dbReference type="ARBA" id="ARBA00023170"/>
    </source>
</evidence>
<evidence type="ECO:0000313" key="14">
    <source>
        <dbReference type="Xenbase" id="XB-GENE-29098371"/>
    </source>
</evidence>
<evidence type="ECO:0000313" key="12">
    <source>
        <dbReference type="Proteomes" id="UP000008143"/>
    </source>
</evidence>
<evidence type="ECO:0000256" key="6">
    <source>
        <dbReference type="ARBA" id="ARBA00023040"/>
    </source>
</evidence>
<evidence type="ECO:0000256" key="7">
    <source>
        <dbReference type="ARBA" id="ARBA00023136"/>
    </source>
</evidence>
<keyword evidence="12" id="KW-1185">Reference proteome</keyword>
<dbReference type="GO" id="GO:0005886">
    <property type="term" value="C:plasma membrane"/>
    <property type="evidence" value="ECO:0007669"/>
    <property type="project" value="UniProtKB-SubCell"/>
</dbReference>
<feature type="transmembrane region" description="Helical" evidence="10">
    <location>
        <begin position="23"/>
        <end position="47"/>
    </location>
</feature>
<keyword evidence="6" id="KW-0297">G-protein coupled receptor</keyword>
<keyword evidence="2" id="KW-1003">Cell membrane</keyword>
<dbReference type="Pfam" id="PF13853">
    <property type="entry name" value="7tm_4"/>
    <property type="match status" value="1"/>
</dbReference>
<dbReference type="OMA" id="WINGIVY"/>
<dbReference type="SUPFAM" id="SSF81321">
    <property type="entry name" value="Family A G protein-coupled receptor-like"/>
    <property type="match status" value="1"/>
</dbReference>
<proteinExistence type="predicted"/>
<dbReference type="AGR" id="Xenbase:XB-GENE-29098371"/>
<keyword evidence="5 10" id="KW-1133">Transmembrane helix</keyword>
<organism evidence="12 13">
    <name type="scientific">Xenopus tropicalis</name>
    <name type="common">Western clawed frog</name>
    <name type="synonym">Silurana tropicalis</name>
    <dbReference type="NCBI Taxonomy" id="8364"/>
    <lineage>
        <taxon>Eukaryota</taxon>
        <taxon>Metazoa</taxon>
        <taxon>Chordata</taxon>
        <taxon>Craniata</taxon>
        <taxon>Vertebrata</taxon>
        <taxon>Euteleostomi</taxon>
        <taxon>Amphibia</taxon>
        <taxon>Batrachia</taxon>
        <taxon>Anura</taxon>
        <taxon>Pipoidea</taxon>
        <taxon>Pipidae</taxon>
        <taxon>Xenopodinae</taxon>
        <taxon>Xenopus</taxon>
        <taxon>Silurana</taxon>
    </lineage>
</organism>
<reference evidence="13" key="1">
    <citation type="submission" date="2025-08" db="UniProtKB">
        <authorList>
            <consortium name="RefSeq"/>
        </authorList>
    </citation>
    <scope>IDENTIFICATION</scope>
    <source>
        <strain evidence="13">Nigerian</strain>
        <tissue evidence="13">Liver and blood</tissue>
    </source>
</reference>
<feature type="transmembrane region" description="Helical" evidence="10">
    <location>
        <begin position="80"/>
        <end position="104"/>
    </location>
</feature>
<dbReference type="InterPro" id="IPR050516">
    <property type="entry name" value="Olfactory_GPCR"/>
</dbReference>
<name>A0A8J1JY57_XENTR</name>
<dbReference type="KEGG" id="xtr:116412263"/>
<evidence type="ECO:0000256" key="1">
    <source>
        <dbReference type="ARBA" id="ARBA00004651"/>
    </source>
</evidence>
<dbReference type="Proteomes" id="UP000008143">
    <property type="component" value="Chromosome 1"/>
</dbReference>
<keyword evidence="4" id="KW-0716">Sensory transduction</keyword>
<keyword evidence="9" id="KW-0807">Transducer</keyword>
<comment type="subcellular location">
    <subcellularLocation>
        <location evidence="1">Cell membrane</location>
        <topology evidence="1">Multi-pass membrane protein</topology>
    </subcellularLocation>
</comment>
<keyword evidence="4" id="KW-0552">Olfaction</keyword>
<protein>
    <submittedName>
        <fullName evidence="13">Olfactory receptor-like protein COR9</fullName>
    </submittedName>
</protein>
<dbReference type="PROSITE" id="PS50262">
    <property type="entry name" value="G_PROTEIN_RECEP_F1_2"/>
    <property type="match status" value="1"/>
</dbReference>
<dbReference type="PRINTS" id="PR00245">
    <property type="entry name" value="OLFACTORYR"/>
</dbReference>
<feature type="transmembrane region" description="Helical" evidence="10">
    <location>
        <begin position="125"/>
        <end position="143"/>
    </location>
</feature>
<keyword evidence="3 10" id="KW-0812">Transmembrane</keyword>
<dbReference type="PANTHER" id="PTHR26452">
    <property type="entry name" value="OLFACTORY RECEPTOR"/>
    <property type="match status" value="1"/>
</dbReference>
<keyword evidence="8" id="KW-0675">Receptor</keyword>
<dbReference type="RefSeq" id="XP_031761970.1">
    <property type="nucleotide sequence ID" value="XM_031906110.1"/>
</dbReference>
<keyword evidence="7 10" id="KW-0472">Membrane</keyword>
<dbReference type="Xenbase" id="XB-GENE-29098371">
    <property type="gene designation" value="or5ar53"/>
</dbReference>
<dbReference type="GO" id="GO:0004984">
    <property type="term" value="F:olfactory receptor activity"/>
    <property type="evidence" value="ECO:0007669"/>
    <property type="project" value="InterPro"/>
</dbReference>
<dbReference type="OrthoDB" id="6151005at2759"/>
<evidence type="ECO:0000256" key="9">
    <source>
        <dbReference type="ARBA" id="ARBA00023224"/>
    </source>
</evidence>
<evidence type="ECO:0000256" key="5">
    <source>
        <dbReference type="ARBA" id="ARBA00022989"/>
    </source>
</evidence>
<dbReference type="InterPro" id="IPR017452">
    <property type="entry name" value="GPCR_Rhodpsn_7TM"/>
</dbReference>
<evidence type="ECO:0000256" key="2">
    <source>
        <dbReference type="ARBA" id="ARBA00022475"/>
    </source>
</evidence>
<dbReference type="GO" id="GO:0004930">
    <property type="term" value="F:G protein-coupled receptor activity"/>
    <property type="evidence" value="ECO:0007669"/>
    <property type="project" value="UniProtKB-KW"/>
</dbReference>
<sequence length="200" mass="22671">MSYDRYMAICNPLHYMDIMSKRVCMQLAVASWINGIVYSTIHTAIIYRLNFCKSNIVDHFFCDIPPLLHISCSGTKIAEIIVTLLGTVFVLPSFYFIVISYFFIVKSVLRIPSATGRRKTFSTCVSHLINASLFYLGGTSVYAKPVPSSSNLLQMKISAIFYSVFVPLVNPAIYSLRNHQLKKAIKKKIHCIIFLFNALH</sequence>
<feature type="domain" description="G-protein coupled receptors family 1 profile" evidence="11">
    <location>
        <begin position="1"/>
        <end position="174"/>
    </location>
</feature>
<accession>A0A8J1JY57</accession>
<dbReference type="AlphaFoldDB" id="A0A8J1JY57"/>
<evidence type="ECO:0000256" key="3">
    <source>
        <dbReference type="ARBA" id="ARBA00022692"/>
    </source>
</evidence>
<feature type="transmembrane region" description="Helical" evidence="10">
    <location>
        <begin position="155"/>
        <end position="176"/>
    </location>
</feature>